<evidence type="ECO:0000313" key="1">
    <source>
        <dbReference type="EMBL" id="SFN70183.1"/>
    </source>
</evidence>
<keyword evidence="2" id="KW-1185">Reference proteome</keyword>
<protein>
    <recommendedName>
        <fullName evidence="3">Lipoprotein</fullName>
    </recommendedName>
</protein>
<proteinExistence type="predicted"/>
<dbReference type="Proteomes" id="UP000199149">
    <property type="component" value="Unassembled WGS sequence"/>
</dbReference>
<gene>
    <name evidence="1" type="ORF">SAMN05421738_1228</name>
</gene>
<organism evidence="1 2">
    <name type="scientific">Algoriella xinjiangensis</name>
    <dbReference type="NCBI Taxonomy" id="684065"/>
    <lineage>
        <taxon>Bacteria</taxon>
        <taxon>Pseudomonadati</taxon>
        <taxon>Bacteroidota</taxon>
        <taxon>Flavobacteriia</taxon>
        <taxon>Flavobacteriales</taxon>
        <taxon>Weeksellaceae</taxon>
        <taxon>Algoriella</taxon>
    </lineage>
</organism>
<dbReference type="RefSeq" id="WP_092910527.1">
    <property type="nucleotide sequence ID" value="NZ_FOUZ01000022.1"/>
</dbReference>
<evidence type="ECO:0000313" key="2">
    <source>
        <dbReference type="Proteomes" id="UP000199149"/>
    </source>
</evidence>
<accession>A0A1I5B661</accession>
<sequence>MKQMFIIFIFIFSSCKEETCESARNRENEYYFNIISPSSYKDNFIQGPYFEITGINPETKDNNFFKDDARWISAYSDSIEKGDTLYKKKGEDFFLIKKKNSTIKIYTLKCNPNGGVDRKSPEIEVIKI</sequence>
<dbReference type="AlphaFoldDB" id="A0A1I5B661"/>
<reference evidence="2" key="1">
    <citation type="submission" date="2016-10" db="EMBL/GenBank/DDBJ databases">
        <authorList>
            <person name="Varghese N."/>
            <person name="Submissions S."/>
        </authorList>
    </citation>
    <scope>NUCLEOTIDE SEQUENCE [LARGE SCALE GENOMIC DNA]</scope>
    <source>
        <strain evidence="2">XJ109</strain>
    </source>
</reference>
<dbReference type="PROSITE" id="PS51257">
    <property type="entry name" value="PROKAR_LIPOPROTEIN"/>
    <property type="match status" value="1"/>
</dbReference>
<dbReference type="EMBL" id="FOUZ01000022">
    <property type="protein sequence ID" value="SFN70183.1"/>
    <property type="molecule type" value="Genomic_DNA"/>
</dbReference>
<evidence type="ECO:0008006" key="3">
    <source>
        <dbReference type="Google" id="ProtNLM"/>
    </source>
</evidence>
<dbReference type="OrthoDB" id="1259728at2"/>
<dbReference type="STRING" id="684065.SAMN05421738_1228"/>
<name>A0A1I5B661_9FLAO</name>